<feature type="compositionally biased region" description="Gly residues" evidence="1">
    <location>
        <begin position="829"/>
        <end position="842"/>
    </location>
</feature>
<protein>
    <recommendedName>
        <fullName evidence="3">Peptidase S1 domain-containing protein</fullName>
    </recommendedName>
</protein>
<feature type="compositionally biased region" description="Polar residues" evidence="1">
    <location>
        <begin position="732"/>
        <end position="751"/>
    </location>
</feature>
<feature type="chain" id="PRO_5012153198" description="Peptidase S1 domain-containing protein" evidence="2">
    <location>
        <begin position="22"/>
        <end position="1989"/>
    </location>
</feature>
<keyword evidence="5" id="KW-1185">Reference proteome</keyword>
<evidence type="ECO:0000259" key="3">
    <source>
        <dbReference type="PROSITE" id="PS50240"/>
    </source>
</evidence>
<feature type="signal peptide" evidence="2">
    <location>
        <begin position="1"/>
        <end position="21"/>
    </location>
</feature>
<keyword evidence="2" id="KW-0732">Signal</keyword>
<feature type="region of interest" description="Disordered" evidence="1">
    <location>
        <begin position="806"/>
        <end position="844"/>
    </location>
</feature>
<dbReference type="Proteomes" id="UP000215767">
    <property type="component" value="Unassembled WGS sequence"/>
</dbReference>
<dbReference type="PROSITE" id="PS50240">
    <property type="entry name" value="TRYPSIN_DOM"/>
    <property type="match status" value="1"/>
</dbReference>
<dbReference type="SUPFAM" id="SSF50494">
    <property type="entry name" value="Trypsin-like serine proteases"/>
    <property type="match status" value="1"/>
</dbReference>
<dbReference type="EMBL" id="NEVS01000004">
    <property type="protein sequence ID" value="OZI60948.1"/>
    <property type="molecule type" value="Genomic_DNA"/>
</dbReference>
<dbReference type="InterPro" id="IPR009003">
    <property type="entry name" value="Peptidase_S1_PA"/>
</dbReference>
<dbReference type="GO" id="GO:0006508">
    <property type="term" value="P:proteolysis"/>
    <property type="evidence" value="ECO:0007669"/>
    <property type="project" value="InterPro"/>
</dbReference>
<organism evidence="4 5">
    <name type="scientific">Bordetella genomosp. 11</name>
    <dbReference type="NCBI Taxonomy" id="1416808"/>
    <lineage>
        <taxon>Bacteria</taxon>
        <taxon>Pseudomonadati</taxon>
        <taxon>Pseudomonadota</taxon>
        <taxon>Betaproteobacteria</taxon>
        <taxon>Burkholderiales</taxon>
        <taxon>Alcaligenaceae</taxon>
        <taxon>Bordetella</taxon>
    </lineage>
</organism>
<feature type="domain" description="Peptidase S1" evidence="3">
    <location>
        <begin position="51"/>
        <end position="305"/>
    </location>
</feature>
<comment type="caution">
    <text evidence="4">The sequence shown here is derived from an EMBL/GenBank/DDBJ whole genome shotgun (WGS) entry which is preliminary data.</text>
</comment>
<dbReference type="InterPro" id="IPR013783">
    <property type="entry name" value="Ig-like_fold"/>
</dbReference>
<evidence type="ECO:0000313" key="4">
    <source>
        <dbReference type="EMBL" id="OZI60948.1"/>
    </source>
</evidence>
<name>A0A261UG83_9BORD</name>
<dbReference type="InterPro" id="IPR043504">
    <property type="entry name" value="Peptidase_S1_PA_chymotrypsin"/>
</dbReference>
<feature type="compositionally biased region" description="Acidic residues" evidence="1">
    <location>
        <begin position="807"/>
        <end position="818"/>
    </location>
</feature>
<dbReference type="Gene3D" id="2.60.40.10">
    <property type="entry name" value="Immunoglobulins"/>
    <property type="match status" value="4"/>
</dbReference>
<feature type="region of interest" description="Disordered" evidence="1">
    <location>
        <begin position="728"/>
        <end position="751"/>
    </location>
</feature>
<dbReference type="Gene3D" id="2.40.10.10">
    <property type="entry name" value="Trypsin-like serine proteases"/>
    <property type="match status" value="1"/>
</dbReference>
<evidence type="ECO:0000256" key="1">
    <source>
        <dbReference type="SAM" id="MobiDB-lite"/>
    </source>
</evidence>
<sequence>MLDAFILAGILLALAASVATAATPSDGGLQDAQHRRTFPDAMLAAPAPLHPAQGNKVPLGEARQIVSIEKYAIQSGTWNPACTGTVIWQGADTKDPSKTRDYILSAYHCVNDLLQIEATDDDCVDAASNRIVRSFRIRYLNDPAQRQTSIARICRQPRKEGYGEDVALLVTDPKDYITEMAYIRPVARGALSTEDEVKARQPHLLLGYGYSAANRALYELTTGPIFFAFMGRIADLLSGAGVGVSGRRISAMLPGGSGGPMLYRGLYVLGVISTTDVEESNLQSPVFARIAVSLVDPEWLQRKASSVLITEPAPGIYISAGEALALQVKGLGPPGATLGVHLGGLVCNGSAGDDAVQVNAQGDWSCEVTTGSMPQPVRPDGLVALSAVINAGAGKAPLAADWVYLSYTGSNTLRFTAPTDSSGNYATDGKNLVVPSFSIRGTSPMGSRVEVSRNENGMQSGQSICLEEEPDALLRWRCPPMIVGSDGKGYVLTAAARVAAGAKAARLAVQTEYTANGGPIAPLQILAPQDDSTVPEWFSSTLGGQPGIDTRAELSTAYTMRNGQSNLPAAVMMRTLAPTVMQARQFNNGDQTGDARIHLKFQAGTTFTVNLPRDKSRGAYLPSENLPVSGTGSPSFKIEIDKVFKDGSPYTGEYSCDVTVGSNGSWACPDFGDKTPGVYTLAVSLVNPQPPGEVLQTIERTFEIAAPVSVSLPAEGSVQEQGLVPVEGEGQPLSTLDISDAGSSQTVPQSSLISDASLCTSGPVTVDASGRWRCNVLASEEGEYTLTAKEYVNGRYLNTATRHYTVEDDDDDDDDPPEPQDPPADGMVPPGGGGGGAGGGIPLSGFAPPGLPALGGTIFLWPPGFGLGGGLEGGIEIPISPSSGIWKSPPLPFPPGGQYTVNVQVHKHGQPFGKPVSRHFYVSVEIAKNAQQLRPVLHGQQAITGRGYPGARVDVTRDGQPVCTVEKVGPSGDWSCGQYPTDTMGEYTITATHTLAGVPPSTSAVHVVVATPAATIAAPAEGSNVGTPTYVVSGTGEPGAVVLLDSTQAPAGVADWLRWAVQVDDQGQWQSPQYVAVAGSYTVTATQVIDGVAQLTPSTRGYTVSVRATTIATPTQGQWVPAGTLTVQGSAAPGSSLTLADCGGGTLPQCTGGTLVNRTIEADDKGNWSSSYLAVRGLHAVSVQAYTAGIAAGAPATVSYAAQGDVAGMSITAPQPGQSISTPTYTIAGTGQPGTLVTVSGVGLATHANIPVGSKGTWSTTYLSQAGSYTATAVQKGPDGGADWNASASVSYSVAGTAVAAALSITDPAENATVGASHTISGTGQPGAVVTLPGPVPAAAAALASSSMSAAGLSANNGCYTTVSSQGAWSCGPYELAPGPYSVTATQWINNLAAGPPVQRDYAVRAAAAPVTITTPTGGEVITDPVYTIGGTGALGASVTVSGLGLPDVGPIAVGQDRTWSAAYLSKSGTYTVSAAQTIGGQAAGTSAPVRYTVQADATPLTIATPWENQEIDQTPYTIGGSGEPGASVTMSDPQGGAPCQVTVSSARQWSCGPYDTKAGTYWVQAAQSMQVDGKTVQVGDPVLRHYSVEPDQATVPPAGVTIGTPTDGQIVQVPYVVSGTGQAGMQVTVKGDNGLPEHADIDVNGDGQWTTTYGTESPLKGAFTITATQTLGGQMQGTPAQRSYQVQPEAVAIDNPQSGMTVDVPYVVSGRAQPGTTVTVTGNNGLPTYAGIAVNDQGLWTQTYGEGTPSKGQFTITATQYAGSTALGSSDPVTYNVGGTASVSIVSPQEGQSVYLPYTIRGTGGGQLDSVKVDVSGVAERSAPVNADGTWSLTYTDQEDKQGAGPRTVQATEYMGKDQIGQTPTRDFTVVAGPPPDAAIVYPRDGDQVRTNGGRLYKVMGTGASGGQVTVTQAGGEGGPVTVDVDLNGNWTTDAVFRAPPPISDAQHCTYNWSSCKSDPGTVTATQTYGGQQVNQQQITIYGVVTFN</sequence>
<dbReference type="RefSeq" id="WP_094842357.1">
    <property type="nucleotide sequence ID" value="NZ_NEVS01000004.1"/>
</dbReference>
<dbReference type="GO" id="GO:0004252">
    <property type="term" value="F:serine-type endopeptidase activity"/>
    <property type="evidence" value="ECO:0007669"/>
    <property type="project" value="InterPro"/>
</dbReference>
<dbReference type="InterPro" id="IPR001254">
    <property type="entry name" value="Trypsin_dom"/>
</dbReference>
<evidence type="ECO:0000313" key="5">
    <source>
        <dbReference type="Proteomes" id="UP000215767"/>
    </source>
</evidence>
<reference evidence="5" key="1">
    <citation type="submission" date="2017-05" db="EMBL/GenBank/DDBJ databases">
        <title>Complete and WGS of Bordetella genogroups.</title>
        <authorList>
            <person name="Spilker T."/>
            <person name="Lipuma J."/>
        </authorList>
    </citation>
    <scope>NUCLEOTIDE SEQUENCE [LARGE SCALE GENOMIC DNA]</scope>
    <source>
        <strain evidence="5">AU8856</strain>
    </source>
</reference>
<gene>
    <name evidence="4" type="ORF">CAL28_16445</name>
</gene>
<accession>A0A261UG83</accession>
<proteinExistence type="predicted"/>
<evidence type="ECO:0000256" key="2">
    <source>
        <dbReference type="SAM" id="SignalP"/>
    </source>
</evidence>